<feature type="compositionally biased region" description="Polar residues" evidence="1">
    <location>
        <begin position="172"/>
        <end position="184"/>
    </location>
</feature>
<accession>A0A5B7J1S0</accession>
<sequence length="228" mass="25061">MRVGVIYVPRRPKKVIGALQLHSSTRQRSKHEVNGAQNTSISGRLMATEDRSCVSEEGSNTHTREPAAKVRRTVQKGDAASGSPDGRPGPFPVSATRTILQGVLSFFKRSEPSPSAPIASLSRLSFPLSLRSFFLGSLSEGQEKEQQQRELEQQKQQLLITGDTSENKENIPPTTREQTSTAATLRSFRHKSSLKRPRQKTDKPGTSRSAHREPTRSPTTASVSDTCL</sequence>
<feature type="region of interest" description="Disordered" evidence="1">
    <location>
        <begin position="141"/>
        <end position="228"/>
    </location>
</feature>
<evidence type="ECO:0000313" key="3">
    <source>
        <dbReference type="Proteomes" id="UP000324222"/>
    </source>
</evidence>
<feature type="compositionally biased region" description="Basic and acidic residues" evidence="1">
    <location>
        <begin position="141"/>
        <end position="153"/>
    </location>
</feature>
<feature type="compositionally biased region" description="Basic and acidic residues" evidence="1">
    <location>
        <begin position="199"/>
        <end position="215"/>
    </location>
</feature>
<organism evidence="2 3">
    <name type="scientific">Portunus trituberculatus</name>
    <name type="common">Swimming crab</name>
    <name type="synonym">Neptunus trituberculatus</name>
    <dbReference type="NCBI Taxonomy" id="210409"/>
    <lineage>
        <taxon>Eukaryota</taxon>
        <taxon>Metazoa</taxon>
        <taxon>Ecdysozoa</taxon>
        <taxon>Arthropoda</taxon>
        <taxon>Crustacea</taxon>
        <taxon>Multicrustacea</taxon>
        <taxon>Malacostraca</taxon>
        <taxon>Eumalacostraca</taxon>
        <taxon>Eucarida</taxon>
        <taxon>Decapoda</taxon>
        <taxon>Pleocyemata</taxon>
        <taxon>Brachyura</taxon>
        <taxon>Eubrachyura</taxon>
        <taxon>Portunoidea</taxon>
        <taxon>Portunidae</taxon>
        <taxon>Portuninae</taxon>
        <taxon>Portunus</taxon>
    </lineage>
</organism>
<evidence type="ECO:0000313" key="2">
    <source>
        <dbReference type="EMBL" id="MPC86414.1"/>
    </source>
</evidence>
<dbReference type="Proteomes" id="UP000324222">
    <property type="component" value="Unassembled WGS sequence"/>
</dbReference>
<protein>
    <submittedName>
        <fullName evidence="2">Uncharacterized protein</fullName>
    </submittedName>
</protein>
<feature type="compositionally biased region" description="Polar residues" evidence="1">
    <location>
        <begin position="216"/>
        <end position="228"/>
    </location>
</feature>
<feature type="region of interest" description="Disordered" evidence="1">
    <location>
        <begin position="22"/>
        <end position="94"/>
    </location>
</feature>
<dbReference type="OrthoDB" id="6377388at2759"/>
<keyword evidence="3" id="KW-1185">Reference proteome</keyword>
<feature type="compositionally biased region" description="Basic residues" evidence="1">
    <location>
        <begin position="187"/>
        <end position="198"/>
    </location>
</feature>
<name>A0A5B7J1S0_PORTR</name>
<proteinExistence type="predicted"/>
<gene>
    <name evidence="2" type="ORF">E2C01_081240</name>
</gene>
<dbReference type="AlphaFoldDB" id="A0A5B7J1S0"/>
<evidence type="ECO:0000256" key="1">
    <source>
        <dbReference type="SAM" id="MobiDB-lite"/>
    </source>
</evidence>
<reference evidence="2 3" key="1">
    <citation type="submission" date="2019-05" db="EMBL/GenBank/DDBJ databases">
        <title>Another draft genome of Portunus trituberculatus and its Hox gene families provides insights of decapod evolution.</title>
        <authorList>
            <person name="Jeong J.-H."/>
            <person name="Song I."/>
            <person name="Kim S."/>
            <person name="Choi T."/>
            <person name="Kim D."/>
            <person name="Ryu S."/>
            <person name="Kim W."/>
        </authorList>
    </citation>
    <scope>NUCLEOTIDE SEQUENCE [LARGE SCALE GENOMIC DNA]</scope>
    <source>
        <tissue evidence="2">Muscle</tissue>
    </source>
</reference>
<comment type="caution">
    <text evidence="2">The sequence shown here is derived from an EMBL/GenBank/DDBJ whole genome shotgun (WGS) entry which is preliminary data.</text>
</comment>
<dbReference type="EMBL" id="VSRR010071371">
    <property type="protein sequence ID" value="MPC86414.1"/>
    <property type="molecule type" value="Genomic_DNA"/>
</dbReference>